<dbReference type="Proteomes" id="UP000293638">
    <property type="component" value="Unassembled WGS sequence"/>
</dbReference>
<dbReference type="EMBL" id="SGXD01000003">
    <property type="protein sequence ID" value="RZS87429.1"/>
    <property type="molecule type" value="Genomic_DNA"/>
</dbReference>
<organism evidence="2 3">
    <name type="scientific">Motilibacter rhizosphaerae</name>
    <dbReference type="NCBI Taxonomy" id="598652"/>
    <lineage>
        <taxon>Bacteria</taxon>
        <taxon>Bacillati</taxon>
        <taxon>Actinomycetota</taxon>
        <taxon>Actinomycetes</taxon>
        <taxon>Motilibacterales</taxon>
        <taxon>Motilibacteraceae</taxon>
        <taxon>Motilibacter</taxon>
    </lineage>
</organism>
<name>A0A4Q7NQ65_9ACTN</name>
<gene>
    <name evidence="2" type="ORF">EV189_2859</name>
</gene>
<accession>A0A4Q7NQ65</accession>
<keyword evidence="1" id="KW-0812">Transmembrane</keyword>
<feature type="transmembrane region" description="Helical" evidence="1">
    <location>
        <begin position="32"/>
        <end position="49"/>
    </location>
</feature>
<feature type="transmembrane region" description="Helical" evidence="1">
    <location>
        <begin position="69"/>
        <end position="87"/>
    </location>
</feature>
<protein>
    <submittedName>
        <fullName evidence="2">Uncharacterized protein</fullName>
    </submittedName>
</protein>
<dbReference type="AlphaFoldDB" id="A0A4Q7NQ65"/>
<evidence type="ECO:0000313" key="3">
    <source>
        <dbReference type="Proteomes" id="UP000293638"/>
    </source>
</evidence>
<dbReference type="RefSeq" id="WP_130493550.1">
    <property type="nucleotide sequence ID" value="NZ_SGXD01000003.1"/>
</dbReference>
<feature type="transmembrane region" description="Helical" evidence="1">
    <location>
        <begin position="6"/>
        <end position="25"/>
    </location>
</feature>
<evidence type="ECO:0000313" key="2">
    <source>
        <dbReference type="EMBL" id="RZS87429.1"/>
    </source>
</evidence>
<keyword evidence="1" id="KW-0472">Membrane</keyword>
<keyword evidence="1" id="KW-1133">Transmembrane helix</keyword>
<reference evidence="2 3" key="1">
    <citation type="submission" date="2019-02" db="EMBL/GenBank/DDBJ databases">
        <title>Genomic Encyclopedia of Type Strains, Phase IV (KMG-IV): sequencing the most valuable type-strain genomes for metagenomic binning, comparative biology and taxonomic classification.</title>
        <authorList>
            <person name="Goeker M."/>
        </authorList>
    </citation>
    <scope>NUCLEOTIDE SEQUENCE [LARGE SCALE GENOMIC DNA]</scope>
    <source>
        <strain evidence="2 3">DSM 45622</strain>
    </source>
</reference>
<sequence length="111" mass="11447">MPTLRVGSALVALAFAMVLVGWSAWRGSRSSSAALVLLGFAWLTIDRLWEGPVLLVLVPHRMGLTAADPVGLLSVAAGGLLGLRSLVGARALSARSASASPRARTARSTRG</sequence>
<comment type="caution">
    <text evidence="2">The sequence shown here is derived from an EMBL/GenBank/DDBJ whole genome shotgun (WGS) entry which is preliminary data.</text>
</comment>
<evidence type="ECO:0000256" key="1">
    <source>
        <dbReference type="SAM" id="Phobius"/>
    </source>
</evidence>
<proteinExistence type="predicted"/>
<keyword evidence="3" id="KW-1185">Reference proteome</keyword>